<proteinExistence type="predicted"/>
<organism evidence="1 2">
    <name type="scientific">Cylindrobasidium torrendii FP15055 ss-10</name>
    <dbReference type="NCBI Taxonomy" id="1314674"/>
    <lineage>
        <taxon>Eukaryota</taxon>
        <taxon>Fungi</taxon>
        <taxon>Dikarya</taxon>
        <taxon>Basidiomycota</taxon>
        <taxon>Agaricomycotina</taxon>
        <taxon>Agaricomycetes</taxon>
        <taxon>Agaricomycetidae</taxon>
        <taxon>Agaricales</taxon>
        <taxon>Marasmiineae</taxon>
        <taxon>Physalacriaceae</taxon>
        <taxon>Cylindrobasidium</taxon>
    </lineage>
</organism>
<name>A0A0D7AZH2_9AGAR</name>
<dbReference type="EMBL" id="KN880701">
    <property type="protein sequence ID" value="KIY63370.1"/>
    <property type="molecule type" value="Genomic_DNA"/>
</dbReference>
<keyword evidence="2" id="KW-1185">Reference proteome</keyword>
<gene>
    <name evidence="1" type="ORF">CYLTODRAFT_360096</name>
</gene>
<reference evidence="1 2" key="1">
    <citation type="journal article" date="2015" name="Fungal Genet. Biol.">
        <title>Evolution of novel wood decay mechanisms in Agaricales revealed by the genome sequences of Fistulina hepatica and Cylindrobasidium torrendii.</title>
        <authorList>
            <person name="Floudas D."/>
            <person name="Held B.W."/>
            <person name="Riley R."/>
            <person name="Nagy L.G."/>
            <person name="Koehler G."/>
            <person name="Ransdell A.S."/>
            <person name="Younus H."/>
            <person name="Chow J."/>
            <person name="Chiniquy J."/>
            <person name="Lipzen A."/>
            <person name="Tritt A."/>
            <person name="Sun H."/>
            <person name="Haridas S."/>
            <person name="LaButti K."/>
            <person name="Ohm R.A."/>
            <person name="Kues U."/>
            <person name="Blanchette R.A."/>
            <person name="Grigoriev I.V."/>
            <person name="Minto R.E."/>
            <person name="Hibbett D.S."/>
        </authorList>
    </citation>
    <scope>NUCLEOTIDE SEQUENCE [LARGE SCALE GENOMIC DNA]</scope>
    <source>
        <strain evidence="1 2">FP15055 ss-10</strain>
    </source>
</reference>
<dbReference type="Proteomes" id="UP000054007">
    <property type="component" value="Unassembled WGS sequence"/>
</dbReference>
<sequence length="279" mass="31472">MPVVDSTQYIPLIQGMTDSFNDFIGNEQSDWLLSIAHDLCDPAQSRGILCAEGPNNTWRHITALEPLRDTRYLYELPPTAVVELCKIWLLKNECTTDSAGRAGAMRTAVLERDDDTCWISRAFSTHDTYVTSHICPKTMGGVQASHILQTFCGYQGANVGIFHPMFGITLSRNLEPFFSSYRLGFRRIGSSNRYKVHCFFTTPTNIFGTSPVPGLPLPLLLEIVLKDAPWPGHPDNPPPGLFRWHYLQCVLRHYATQEYRLLPNISYHEVPLPTEGDSE</sequence>
<evidence type="ECO:0000313" key="1">
    <source>
        <dbReference type="EMBL" id="KIY63370.1"/>
    </source>
</evidence>
<evidence type="ECO:0000313" key="2">
    <source>
        <dbReference type="Proteomes" id="UP000054007"/>
    </source>
</evidence>
<dbReference type="AlphaFoldDB" id="A0A0D7AZH2"/>
<accession>A0A0D7AZH2</accession>
<dbReference type="OrthoDB" id="3141919at2759"/>
<protein>
    <submittedName>
        <fullName evidence="1">Uncharacterized protein</fullName>
    </submittedName>
</protein>